<dbReference type="PANTHER" id="PTHR38816:SF1">
    <property type="entry name" value="EXOSOME SUBUNIT"/>
    <property type="match status" value="1"/>
</dbReference>
<dbReference type="SUPFAM" id="SSF55282">
    <property type="entry name" value="RL5-like"/>
    <property type="match status" value="1"/>
</dbReference>
<dbReference type="Pfam" id="PF01877">
    <property type="entry name" value="RNA_binding"/>
    <property type="match status" value="1"/>
</dbReference>
<dbReference type="Gene3D" id="3.30.1440.10">
    <property type="match status" value="1"/>
</dbReference>
<name>A0A381UFF3_9ZZZZ</name>
<accession>A0A381UFF3</accession>
<reference evidence="1" key="1">
    <citation type="submission" date="2018-05" db="EMBL/GenBank/DDBJ databases">
        <authorList>
            <person name="Lanie J.A."/>
            <person name="Ng W.-L."/>
            <person name="Kazmierczak K.M."/>
            <person name="Andrzejewski T.M."/>
            <person name="Davidsen T.M."/>
            <person name="Wayne K.J."/>
            <person name="Tettelin H."/>
            <person name="Glass J.I."/>
            <person name="Rusch D."/>
            <person name="Podicherti R."/>
            <person name="Tsui H.-C.T."/>
            <person name="Winkler M.E."/>
        </authorList>
    </citation>
    <scope>NUCLEOTIDE SEQUENCE</scope>
</reference>
<dbReference type="AlphaFoldDB" id="A0A381UFF3"/>
<dbReference type="InterPro" id="IPR002739">
    <property type="entry name" value="PAB1135-like"/>
</dbReference>
<dbReference type="EMBL" id="UINC01006259">
    <property type="protein sequence ID" value="SVA26461.1"/>
    <property type="molecule type" value="Genomic_DNA"/>
</dbReference>
<feature type="non-terminal residue" evidence="1">
    <location>
        <position position="1"/>
    </location>
</feature>
<proteinExistence type="predicted"/>
<protein>
    <submittedName>
        <fullName evidence="1">Uncharacterized protein</fullName>
    </submittedName>
</protein>
<dbReference type="InterPro" id="IPR022803">
    <property type="entry name" value="Ribosomal_uL5_dom_sf"/>
</dbReference>
<gene>
    <name evidence="1" type="ORF">METZ01_LOCUS79315</name>
</gene>
<organism evidence="1">
    <name type="scientific">marine metagenome</name>
    <dbReference type="NCBI Taxonomy" id="408172"/>
    <lineage>
        <taxon>unclassified sequences</taxon>
        <taxon>metagenomes</taxon>
        <taxon>ecological metagenomes</taxon>
    </lineage>
</organism>
<sequence length="119" mass="14219">VYDAFFDLFVIEKDDISKHELVGHFGNPIFMLHIQIKKIKAYEVVKKLISIMPKSELDLILKDLENRIDNSSLYLRFSKQNFLENIIKLEEKDPIRMKIYTPVYVKKEIIDVYRKLLET</sequence>
<dbReference type="PANTHER" id="PTHR38816">
    <property type="entry name" value="EXOSOME SUBUNIT, DUF54 FAMILY-RELATED"/>
    <property type="match status" value="1"/>
</dbReference>
<evidence type="ECO:0000313" key="1">
    <source>
        <dbReference type="EMBL" id="SVA26461.1"/>
    </source>
</evidence>